<feature type="domain" description="Protein kinase" evidence="1">
    <location>
        <begin position="30"/>
        <end position="294"/>
    </location>
</feature>
<gene>
    <name evidence="2" type="ORF">RDB_LOCUS132001</name>
</gene>
<dbReference type="AlphaFoldDB" id="A0A8H3E768"/>
<dbReference type="GO" id="GO:0004674">
    <property type="term" value="F:protein serine/threonine kinase activity"/>
    <property type="evidence" value="ECO:0007669"/>
    <property type="project" value="TreeGrafter"/>
</dbReference>
<dbReference type="PROSITE" id="PS50011">
    <property type="entry name" value="PROTEIN_KINASE_DOM"/>
    <property type="match status" value="2"/>
</dbReference>
<dbReference type="InterPro" id="IPR053235">
    <property type="entry name" value="Ser_Thr_kinase"/>
</dbReference>
<protein>
    <recommendedName>
        <fullName evidence="1">Protein kinase domain-containing protein</fullName>
    </recommendedName>
</protein>
<dbReference type="InterPro" id="IPR001245">
    <property type="entry name" value="Ser-Thr/Tyr_kinase_cat_dom"/>
</dbReference>
<dbReference type="GO" id="GO:0005524">
    <property type="term" value="F:ATP binding"/>
    <property type="evidence" value="ECO:0007669"/>
    <property type="project" value="InterPro"/>
</dbReference>
<dbReference type="InterPro" id="IPR011009">
    <property type="entry name" value="Kinase-like_dom_sf"/>
</dbReference>
<sequence length="535" mass="59316">MIRQQKLGDALRELAKYRCPDLTEKVSFLGDIDDIDIIAGFYDIYKATLIGHEGVVAVKCSGDTVVKHIINELRVVSKLEHPNILPCLGYIVTELRGSASYDKPSRDQRMISIVYPWVDLNLRDYLKFRPNANRAYLCNQVIEGLQYLHNAGVIHGDLRARTIMISEQGTVQITGFGGSVLKDDPPGYGNSFQMAGRWAAPERMLTVGAEPTVQADVWSLAMTILEAFTGSAPYSELSELHALVAAADGRIPIRPENFIGIKVGYDEILWALLLLCFQLIPGNRPSLKSVHDIMNVIQREGQINIETQADETEHITIKRTTALPTIIDHLVDQGCLDVTKQLTYMDESHKYSGALSDVYQARLLNGKLVAVKCLRALTNSQSKPEKVFKRTARELYAWSVSAHPNILELVGLAVFHDKLAMVAPWMPYGSLLAYIAENPQSDRCRLCAQVAEGLVYIHGLGIAHGDIKGDNVVVSNEGVAKITDFGCATMRRDFPVAFTATESVSYSVRWAAPELFLDEGIRTNYETDVYALGMV</sequence>
<comment type="caution">
    <text evidence="2">The sequence shown here is derived from an EMBL/GenBank/DDBJ whole genome shotgun (WGS) entry which is preliminary data.</text>
</comment>
<feature type="domain" description="Protein kinase" evidence="1">
    <location>
        <begin position="344"/>
        <end position="535"/>
    </location>
</feature>
<dbReference type="PROSITE" id="PS00108">
    <property type="entry name" value="PROTEIN_KINASE_ST"/>
    <property type="match status" value="1"/>
</dbReference>
<proteinExistence type="predicted"/>
<dbReference type="GO" id="GO:0005737">
    <property type="term" value="C:cytoplasm"/>
    <property type="evidence" value="ECO:0007669"/>
    <property type="project" value="TreeGrafter"/>
</dbReference>
<dbReference type="InterPro" id="IPR008271">
    <property type="entry name" value="Ser/Thr_kinase_AS"/>
</dbReference>
<dbReference type="Pfam" id="PF07714">
    <property type="entry name" value="PK_Tyr_Ser-Thr"/>
    <property type="match status" value="1"/>
</dbReference>
<dbReference type="SMART" id="SM00220">
    <property type="entry name" value="S_TKc"/>
    <property type="match status" value="1"/>
</dbReference>
<dbReference type="Proteomes" id="UP000663827">
    <property type="component" value="Unassembled WGS sequence"/>
</dbReference>
<dbReference type="SUPFAM" id="SSF56112">
    <property type="entry name" value="Protein kinase-like (PK-like)"/>
    <property type="match status" value="2"/>
</dbReference>
<dbReference type="Pfam" id="PF00069">
    <property type="entry name" value="Pkinase"/>
    <property type="match status" value="1"/>
</dbReference>
<dbReference type="EMBL" id="CAJNJQ010003262">
    <property type="protein sequence ID" value="CAE7195130.1"/>
    <property type="molecule type" value="Genomic_DNA"/>
</dbReference>
<evidence type="ECO:0000259" key="1">
    <source>
        <dbReference type="PROSITE" id="PS50011"/>
    </source>
</evidence>
<organism evidence="2 3">
    <name type="scientific">Rhizoctonia solani</name>
    <dbReference type="NCBI Taxonomy" id="456999"/>
    <lineage>
        <taxon>Eukaryota</taxon>
        <taxon>Fungi</taxon>
        <taxon>Dikarya</taxon>
        <taxon>Basidiomycota</taxon>
        <taxon>Agaricomycotina</taxon>
        <taxon>Agaricomycetes</taxon>
        <taxon>Cantharellales</taxon>
        <taxon>Ceratobasidiaceae</taxon>
        <taxon>Rhizoctonia</taxon>
    </lineage>
</organism>
<feature type="non-terminal residue" evidence="2">
    <location>
        <position position="1"/>
    </location>
</feature>
<dbReference type="Gene3D" id="1.10.510.10">
    <property type="entry name" value="Transferase(Phosphotransferase) domain 1"/>
    <property type="match status" value="2"/>
</dbReference>
<evidence type="ECO:0000313" key="2">
    <source>
        <dbReference type="EMBL" id="CAE7195130.1"/>
    </source>
</evidence>
<evidence type="ECO:0000313" key="3">
    <source>
        <dbReference type="Proteomes" id="UP000663827"/>
    </source>
</evidence>
<dbReference type="PANTHER" id="PTHR24361">
    <property type="entry name" value="MITOGEN-ACTIVATED KINASE KINASE KINASE"/>
    <property type="match status" value="1"/>
</dbReference>
<name>A0A8H3E768_9AGAM</name>
<accession>A0A8H3E768</accession>
<dbReference type="InterPro" id="IPR000719">
    <property type="entry name" value="Prot_kinase_dom"/>
</dbReference>
<reference evidence="2" key="1">
    <citation type="submission" date="2021-01" db="EMBL/GenBank/DDBJ databases">
        <authorList>
            <person name="Kaushik A."/>
        </authorList>
    </citation>
    <scope>NUCLEOTIDE SEQUENCE</scope>
    <source>
        <strain evidence="2">AG5</strain>
    </source>
</reference>